<organism evidence="3 4">
    <name type="scientific">Ponticoccus alexandrii</name>
    <dbReference type="NCBI Taxonomy" id="1943633"/>
    <lineage>
        <taxon>Bacteria</taxon>
        <taxon>Pseudomonadati</taxon>
        <taxon>Pseudomonadota</taxon>
        <taxon>Alphaproteobacteria</taxon>
        <taxon>Rhodobacterales</taxon>
        <taxon>Roseobacteraceae</taxon>
        <taxon>Ponticoccus</taxon>
    </lineage>
</organism>
<evidence type="ECO:0000259" key="2">
    <source>
        <dbReference type="Pfam" id="PF07811"/>
    </source>
</evidence>
<dbReference type="EMBL" id="CP047166">
    <property type="protein sequence ID" value="QRF67336.1"/>
    <property type="molecule type" value="Genomic_DNA"/>
</dbReference>
<keyword evidence="1" id="KW-0812">Transmembrane</keyword>
<keyword evidence="4" id="KW-1185">Reference proteome</keyword>
<accession>A0ABX7FBU7</accession>
<proteinExistence type="predicted"/>
<dbReference type="InterPro" id="IPR012495">
    <property type="entry name" value="TadE-like_dom"/>
</dbReference>
<keyword evidence="1" id="KW-1133">Transmembrane helix</keyword>
<keyword evidence="1" id="KW-0472">Membrane</keyword>
<name>A0ABX7FBU7_9RHOB</name>
<evidence type="ECO:0000313" key="3">
    <source>
        <dbReference type="EMBL" id="QRF67336.1"/>
    </source>
</evidence>
<evidence type="ECO:0000313" key="4">
    <source>
        <dbReference type="Proteomes" id="UP000596387"/>
    </source>
</evidence>
<gene>
    <name evidence="3" type="ORF">GQA70_14065</name>
</gene>
<sequence>MMSRLPLYLTRFRREEDGNATVEFAFYFTVFFLILAAGIEIAVLNLRHTMLERGVDLVTREIRLSTGHVPAYSEVKAVICAQSVMGDCEANLRLEMRQVDPRNFEVLPHDADCQNAEETPRPVRTFEAGQDNELMLIRACLKFKPILPTTALGKALTKDDSGYSQLIVNSAFVQEPR</sequence>
<dbReference type="Proteomes" id="UP000596387">
    <property type="component" value="Chromosome"/>
</dbReference>
<feature type="transmembrane region" description="Helical" evidence="1">
    <location>
        <begin position="24"/>
        <end position="44"/>
    </location>
</feature>
<evidence type="ECO:0000256" key="1">
    <source>
        <dbReference type="SAM" id="Phobius"/>
    </source>
</evidence>
<feature type="domain" description="TadE-like" evidence="2">
    <location>
        <begin position="18"/>
        <end position="54"/>
    </location>
</feature>
<protein>
    <submittedName>
        <fullName evidence="3">Pilus assembly protein</fullName>
    </submittedName>
</protein>
<dbReference type="Pfam" id="PF07811">
    <property type="entry name" value="TadE"/>
    <property type="match status" value="1"/>
</dbReference>
<reference evidence="3 4" key="1">
    <citation type="submission" date="2019-12" db="EMBL/GenBank/DDBJ databases">
        <title>Complete Genome Sequence of a Quorum-Sensing Bacterium,Rhodobacteraceae bacterium C31, Isolated from a marine microalgae symbiotic bacteria.</title>
        <authorList>
            <person name="Zhang Y."/>
        </authorList>
    </citation>
    <scope>NUCLEOTIDE SEQUENCE [LARGE SCALE GENOMIC DNA]</scope>
    <source>
        <strain evidence="3 4">C31</strain>
    </source>
</reference>